<feature type="signal peptide" evidence="1">
    <location>
        <begin position="1"/>
        <end position="20"/>
    </location>
</feature>
<feature type="domain" description="SecDF P1 head subdomain" evidence="2">
    <location>
        <begin position="79"/>
        <end position="177"/>
    </location>
</feature>
<accession>A0A261RCQ8</accession>
<dbReference type="AlphaFoldDB" id="A0A261RCQ8"/>
<reference evidence="4" key="1">
    <citation type="submission" date="2017-05" db="EMBL/GenBank/DDBJ databases">
        <title>Complete and WGS of Bordetella genogroups.</title>
        <authorList>
            <person name="Spilker T."/>
            <person name="Lipuma J."/>
        </authorList>
    </citation>
    <scope>NUCLEOTIDE SEQUENCE [LARGE SCALE GENOMIC DNA]</scope>
    <source>
        <strain evidence="4">AU18089</strain>
    </source>
</reference>
<protein>
    <recommendedName>
        <fullName evidence="2">SecDF P1 head subdomain domain-containing protein</fullName>
    </recommendedName>
</protein>
<sequence length="179" mass="18756">MTSSVAAAIGLIALTACQHAAPPRGDRVAAATQAATPAGSTAGGAAMAQPAVNGAPVVTFHLAQLQPAEGLARVQPNPQVSLYAARQPVFTQADLRQVIPVQDSRGQVFLRFEFNQRGSEKLAQVTRAAIGNYLLLSIRGRLVAIPRIQTAHEDGSFPVPFDSVEEAQSVVRLLRQAAG</sequence>
<keyword evidence="1" id="KW-0732">Signal</keyword>
<dbReference type="Gene3D" id="3.30.1360.200">
    <property type="match status" value="1"/>
</dbReference>
<dbReference type="Pfam" id="PF22599">
    <property type="entry name" value="SecDF_P1_head"/>
    <property type="match status" value="1"/>
</dbReference>
<feature type="chain" id="PRO_5013397220" description="SecDF P1 head subdomain domain-containing protein" evidence="1">
    <location>
        <begin position="21"/>
        <end position="179"/>
    </location>
</feature>
<evidence type="ECO:0000313" key="3">
    <source>
        <dbReference type="EMBL" id="OZI22420.1"/>
    </source>
</evidence>
<dbReference type="Proteomes" id="UP000216947">
    <property type="component" value="Unassembled WGS sequence"/>
</dbReference>
<evidence type="ECO:0000313" key="4">
    <source>
        <dbReference type="Proteomes" id="UP000216947"/>
    </source>
</evidence>
<comment type="caution">
    <text evidence="3">The sequence shown here is derived from an EMBL/GenBank/DDBJ whole genome shotgun (WGS) entry which is preliminary data.</text>
</comment>
<dbReference type="EMBL" id="NEVK01000004">
    <property type="protein sequence ID" value="OZI22420.1"/>
    <property type="molecule type" value="Genomic_DNA"/>
</dbReference>
<evidence type="ECO:0000259" key="2">
    <source>
        <dbReference type="Pfam" id="PF22599"/>
    </source>
</evidence>
<organism evidence="3 4">
    <name type="scientific">Bordetella genomosp. 7</name>
    <dbReference type="NCBI Taxonomy" id="1416805"/>
    <lineage>
        <taxon>Bacteria</taxon>
        <taxon>Pseudomonadati</taxon>
        <taxon>Pseudomonadota</taxon>
        <taxon>Betaproteobacteria</taxon>
        <taxon>Burkholderiales</taxon>
        <taxon>Alcaligenaceae</taxon>
        <taxon>Bordetella</taxon>
    </lineage>
</organism>
<evidence type="ECO:0000256" key="1">
    <source>
        <dbReference type="SAM" id="SignalP"/>
    </source>
</evidence>
<gene>
    <name evidence="3" type="ORF">CAL19_07725</name>
</gene>
<name>A0A261RCQ8_9BORD</name>
<keyword evidence="4" id="KW-1185">Reference proteome</keyword>
<dbReference type="InterPro" id="IPR054384">
    <property type="entry name" value="SecDF_P1_head"/>
</dbReference>
<proteinExistence type="predicted"/>